<comment type="caution">
    <text evidence="3">The sequence shown here is derived from an EMBL/GenBank/DDBJ whole genome shotgun (WGS) entry which is preliminary data.</text>
</comment>
<dbReference type="EMBL" id="LACI01002196">
    <property type="protein sequence ID" value="KJU82716.1"/>
    <property type="molecule type" value="Genomic_DNA"/>
</dbReference>
<feature type="compositionally biased region" description="Basic and acidic residues" evidence="1">
    <location>
        <begin position="64"/>
        <end position="110"/>
    </location>
</feature>
<evidence type="ECO:0000313" key="3">
    <source>
        <dbReference type="EMBL" id="KJU82716.1"/>
    </source>
</evidence>
<organism evidence="3 4">
    <name type="scientific">Candidatus Magnetobacterium bavaricum</name>
    <dbReference type="NCBI Taxonomy" id="29290"/>
    <lineage>
        <taxon>Bacteria</taxon>
        <taxon>Pseudomonadati</taxon>
        <taxon>Nitrospirota</taxon>
        <taxon>Thermodesulfovibrionia</taxon>
        <taxon>Thermodesulfovibrionales</taxon>
        <taxon>Candidatus Magnetobacteriaceae</taxon>
        <taxon>Candidatus Magnetobacterium</taxon>
    </lineage>
</organism>
<reference evidence="3 4" key="1">
    <citation type="submission" date="2015-02" db="EMBL/GenBank/DDBJ databases">
        <title>Single-cell genomics of uncultivated deep-branching MTB reveals a conserved set of magnetosome genes.</title>
        <authorList>
            <person name="Kolinko S."/>
            <person name="Richter M."/>
            <person name="Glockner F.O."/>
            <person name="Brachmann A."/>
            <person name="Schuler D."/>
        </authorList>
    </citation>
    <scope>NUCLEOTIDE SEQUENCE [LARGE SCALE GENOMIC DNA]</scope>
    <source>
        <strain evidence="3">TM-1</strain>
    </source>
</reference>
<dbReference type="Proteomes" id="UP000033423">
    <property type="component" value="Unassembled WGS sequence"/>
</dbReference>
<evidence type="ECO:0000256" key="1">
    <source>
        <dbReference type="SAM" id="MobiDB-lite"/>
    </source>
</evidence>
<feature type="region of interest" description="Disordered" evidence="1">
    <location>
        <begin position="60"/>
        <end position="110"/>
    </location>
</feature>
<dbReference type="Pfam" id="PF09723">
    <property type="entry name" value="Zn_ribbon_8"/>
    <property type="match status" value="1"/>
</dbReference>
<sequence>MEVYQMPIYEFECTMCKRTQEILQKISDSPVSVCPECGGQMRKLVSTTSFVLKGNGWYVTDYPSQERKSGVEAEKSEGKPPETTDKAASESKTTPESKPAGKQEGAAVDK</sequence>
<dbReference type="InterPro" id="IPR013429">
    <property type="entry name" value="Regulatory_FmdB_Zinc_ribbon"/>
</dbReference>
<dbReference type="PANTHER" id="PTHR34404">
    <property type="entry name" value="REGULATORY PROTEIN, FMDB FAMILY"/>
    <property type="match status" value="1"/>
</dbReference>
<dbReference type="AlphaFoldDB" id="A0A0F3GLE3"/>
<protein>
    <submittedName>
        <fullName evidence="3">FmdB family regulatory protein</fullName>
    </submittedName>
</protein>
<accession>A0A0F3GLE3</accession>
<evidence type="ECO:0000259" key="2">
    <source>
        <dbReference type="SMART" id="SM00834"/>
    </source>
</evidence>
<dbReference type="SMART" id="SM00834">
    <property type="entry name" value="CxxC_CXXC_SSSS"/>
    <property type="match status" value="1"/>
</dbReference>
<keyword evidence="4" id="KW-1185">Reference proteome</keyword>
<evidence type="ECO:0000313" key="4">
    <source>
        <dbReference type="Proteomes" id="UP000033423"/>
    </source>
</evidence>
<feature type="domain" description="Putative regulatory protein FmdB zinc ribbon" evidence="2">
    <location>
        <begin position="6"/>
        <end position="46"/>
    </location>
</feature>
<name>A0A0F3GLE3_9BACT</name>
<dbReference type="PANTHER" id="PTHR34404:SF2">
    <property type="entry name" value="CONSERVED SERINE RICH PROTEIN"/>
    <property type="match status" value="1"/>
</dbReference>
<gene>
    <name evidence="3" type="ORF">MBAV_005091</name>
</gene>
<proteinExistence type="predicted"/>
<dbReference type="NCBIfam" id="TIGR02605">
    <property type="entry name" value="CxxC_CxxC_SSSS"/>
    <property type="match status" value="1"/>
</dbReference>